<dbReference type="InterPro" id="IPR035426">
    <property type="entry name" value="Gemin2/Brr1"/>
</dbReference>
<dbReference type="PANTHER" id="PTHR12794:SF0">
    <property type="entry name" value="GEM-ASSOCIATED PROTEIN 2"/>
    <property type="match status" value="1"/>
</dbReference>
<dbReference type="OrthoDB" id="428895at2759"/>
<dbReference type="Pfam" id="PF04938">
    <property type="entry name" value="SIP1"/>
    <property type="match status" value="1"/>
</dbReference>
<evidence type="ECO:0000313" key="4">
    <source>
        <dbReference type="Proteomes" id="UP000636709"/>
    </source>
</evidence>
<feature type="compositionally biased region" description="Polar residues" evidence="2">
    <location>
        <begin position="290"/>
        <end position="311"/>
    </location>
</feature>
<dbReference type="GO" id="GO:0032797">
    <property type="term" value="C:SMN complex"/>
    <property type="evidence" value="ECO:0007669"/>
    <property type="project" value="TreeGrafter"/>
</dbReference>
<accession>A0A835BMA0</accession>
<protein>
    <recommendedName>
        <fullName evidence="5">Gem-associated protein 2</fullName>
    </recommendedName>
</protein>
<evidence type="ECO:0008006" key="5">
    <source>
        <dbReference type="Google" id="ProtNLM"/>
    </source>
</evidence>
<dbReference type="GO" id="GO:0005634">
    <property type="term" value="C:nucleus"/>
    <property type="evidence" value="ECO:0007669"/>
    <property type="project" value="TreeGrafter"/>
</dbReference>
<gene>
    <name evidence="3" type="ORF">HU200_033542</name>
</gene>
<dbReference type="Proteomes" id="UP000636709">
    <property type="component" value="Unassembled WGS sequence"/>
</dbReference>
<evidence type="ECO:0000256" key="2">
    <source>
        <dbReference type="SAM" id="MobiDB-lite"/>
    </source>
</evidence>
<keyword evidence="4" id="KW-1185">Reference proteome</keyword>
<evidence type="ECO:0000256" key="1">
    <source>
        <dbReference type="ARBA" id="ARBA00025758"/>
    </source>
</evidence>
<name>A0A835BMA0_9POAL</name>
<organism evidence="3 4">
    <name type="scientific">Digitaria exilis</name>
    <dbReference type="NCBI Taxonomy" id="1010633"/>
    <lineage>
        <taxon>Eukaryota</taxon>
        <taxon>Viridiplantae</taxon>
        <taxon>Streptophyta</taxon>
        <taxon>Embryophyta</taxon>
        <taxon>Tracheophyta</taxon>
        <taxon>Spermatophyta</taxon>
        <taxon>Magnoliopsida</taxon>
        <taxon>Liliopsida</taxon>
        <taxon>Poales</taxon>
        <taxon>Poaceae</taxon>
        <taxon>PACMAD clade</taxon>
        <taxon>Panicoideae</taxon>
        <taxon>Panicodae</taxon>
        <taxon>Paniceae</taxon>
        <taxon>Anthephorinae</taxon>
        <taxon>Digitaria</taxon>
    </lineage>
</organism>
<proteinExistence type="inferred from homology"/>
<comment type="caution">
    <text evidence="3">The sequence shown here is derived from an EMBL/GenBank/DDBJ whole genome shotgun (WGS) entry which is preliminary data.</text>
</comment>
<comment type="similarity">
    <text evidence="1">Belongs to the gemin-2 family.</text>
</comment>
<dbReference type="PANTHER" id="PTHR12794">
    <property type="entry name" value="GEMIN2"/>
    <property type="match status" value="1"/>
</dbReference>
<dbReference type="EMBL" id="JACEFO010001803">
    <property type="protein sequence ID" value="KAF8701517.1"/>
    <property type="molecule type" value="Genomic_DNA"/>
</dbReference>
<dbReference type="GO" id="GO:0000387">
    <property type="term" value="P:spliceosomal snRNP assembly"/>
    <property type="evidence" value="ECO:0007669"/>
    <property type="project" value="InterPro"/>
</dbReference>
<feature type="region of interest" description="Disordered" evidence="2">
    <location>
        <begin position="283"/>
        <end position="311"/>
    </location>
</feature>
<dbReference type="AlphaFoldDB" id="A0A835BMA0"/>
<evidence type="ECO:0000313" key="3">
    <source>
        <dbReference type="EMBL" id="KAF8701517.1"/>
    </source>
</evidence>
<dbReference type="Gene3D" id="1.20.58.1070">
    <property type="match status" value="1"/>
</dbReference>
<feature type="region of interest" description="Disordered" evidence="2">
    <location>
        <begin position="78"/>
        <end position="101"/>
    </location>
</feature>
<sequence>MLNVCRSRLSRTFRVAMAASAAGHEGSGRRSTAYARAELESLRGAPSEEAQARLWGEVRAALAAAGFSHEYDGLLAADEEPRSRRGNKGRKAAGGGGAGVGRKWDEEVAAPRFSGVPEIGAWRNGDLGVSHEHCFEAASHNHVAACGLVEEPFDQGEAVEYEDDSDDDYDGILKPAFAVDGDPDFESGEPLDGFEYLRRVRISPNVPIRARCKYWQFVLSRWEAKQIPRVKVAKVDLSAARKEQTPYMPEIPDIPKCSTDLRASKQWEDAFITQFSETRMLFSEHDSSDEPSTSGMKINSKLSSSTESQSDPTLTMLRSMDAVARAATLRNYIDMVQSLDSLSRNNCLWLFALCVAVDTPLDAETFASLRSLLRKSATILATKSEMDDEVVMLNILMAISGRYFGQYENRCD</sequence>
<reference evidence="3" key="1">
    <citation type="submission" date="2020-07" db="EMBL/GenBank/DDBJ databases">
        <title>Genome sequence and genetic diversity analysis of an under-domesticated orphan crop, white fonio (Digitaria exilis).</title>
        <authorList>
            <person name="Bennetzen J.L."/>
            <person name="Chen S."/>
            <person name="Ma X."/>
            <person name="Wang X."/>
            <person name="Yssel A.E.J."/>
            <person name="Chaluvadi S.R."/>
            <person name="Johnson M."/>
            <person name="Gangashetty P."/>
            <person name="Hamidou F."/>
            <person name="Sanogo M.D."/>
            <person name="Zwaenepoel A."/>
            <person name="Wallace J."/>
            <person name="Van De Peer Y."/>
            <person name="Van Deynze A."/>
        </authorList>
    </citation>
    <scope>NUCLEOTIDE SEQUENCE</scope>
    <source>
        <tissue evidence="3">Leaves</tissue>
    </source>
</reference>